<keyword evidence="2" id="KW-0547">Nucleotide-binding</keyword>
<evidence type="ECO:0000256" key="3">
    <source>
        <dbReference type="ARBA" id="ARBA00022840"/>
    </source>
</evidence>
<dbReference type="SUPFAM" id="SSF56059">
    <property type="entry name" value="Glutathione synthetase ATP-binding domain-like"/>
    <property type="match status" value="1"/>
</dbReference>
<organism evidence="4 5">
    <name type="scientific">Kipferlia bialata</name>
    <dbReference type="NCBI Taxonomy" id="797122"/>
    <lineage>
        <taxon>Eukaryota</taxon>
        <taxon>Metamonada</taxon>
        <taxon>Carpediemonas-like organisms</taxon>
        <taxon>Kipferlia</taxon>
    </lineage>
</organism>
<accession>A0A9K3GNP3</accession>
<dbReference type="GO" id="GO:0005524">
    <property type="term" value="F:ATP binding"/>
    <property type="evidence" value="ECO:0007669"/>
    <property type="project" value="UniProtKB-KW"/>
</dbReference>
<keyword evidence="3" id="KW-0067">ATP-binding</keyword>
<keyword evidence="5" id="KW-1185">Reference proteome</keyword>
<dbReference type="Gene3D" id="3.30.470.20">
    <property type="entry name" value="ATP-grasp fold, B domain"/>
    <property type="match status" value="1"/>
</dbReference>
<evidence type="ECO:0000256" key="2">
    <source>
        <dbReference type="ARBA" id="ARBA00022741"/>
    </source>
</evidence>
<dbReference type="Proteomes" id="UP000265618">
    <property type="component" value="Unassembled WGS sequence"/>
</dbReference>
<dbReference type="EMBL" id="BDIP01005242">
    <property type="protein sequence ID" value="GIQ89622.1"/>
    <property type="molecule type" value="Genomic_DNA"/>
</dbReference>
<dbReference type="PANTHER" id="PTHR43334">
    <property type="entry name" value="ACETATE--COA LIGASE [ADP-FORMING]"/>
    <property type="match status" value="1"/>
</dbReference>
<reference evidence="4 5" key="1">
    <citation type="journal article" date="2018" name="PLoS ONE">
        <title>The draft genome of Kipferlia bialata reveals reductive genome evolution in fornicate parasites.</title>
        <authorList>
            <person name="Tanifuji G."/>
            <person name="Takabayashi S."/>
            <person name="Kume K."/>
            <person name="Takagi M."/>
            <person name="Nakayama T."/>
            <person name="Kamikawa R."/>
            <person name="Inagaki Y."/>
            <person name="Hashimoto T."/>
        </authorList>
    </citation>
    <scope>NUCLEOTIDE SEQUENCE [LARGE SCALE GENOMIC DNA]</scope>
    <source>
        <strain evidence="4">NY0173</strain>
    </source>
</reference>
<keyword evidence="1" id="KW-0436">Ligase</keyword>
<name>A0A9K3GNP3_9EUKA</name>
<evidence type="ECO:0000313" key="4">
    <source>
        <dbReference type="EMBL" id="GIQ89622.1"/>
    </source>
</evidence>
<evidence type="ECO:0000313" key="5">
    <source>
        <dbReference type="Proteomes" id="UP000265618"/>
    </source>
</evidence>
<dbReference type="AlphaFoldDB" id="A0A9K3GNP3"/>
<gene>
    <name evidence="4" type="ORF">KIPB_012133</name>
</gene>
<protein>
    <submittedName>
        <fullName evidence="4">Uncharacterized protein</fullName>
    </submittedName>
</protein>
<evidence type="ECO:0000256" key="1">
    <source>
        <dbReference type="ARBA" id="ARBA00022598"/>
    </source>
</evidence>
<dbReference type="GO" id="GO:0016874">
    <property type="term" value="F:ligase activity"/>
    <property type="evidence" value="ECO:0007669"/>
    <property type="project" value="UniProtKB-KW"/>
</dbReference>
<comment type="caution">
    <text evidence="4">The sequence shown here is derived from an EMBL/GenBank/DDBJ whole genome shotgun (WGS) entry which is preliminary data.</text>
</comment>
<sequence>MQLSSFLPNKFTAPPGVADITALLKRASERESCLLNEYEVYDVFTHIGVSLPEYAYVPMGEDAAQALSADKKYVAKASIPGCIHKTDIGGISFNVTKDTAMDVMTDMHTRLSPEWNLEGVLFTEMTAFHTKGMSNGEILISAYDDPAFGPCLAFGSGGTTVEYLKGVMRPNKSALFLPVSLNLRDKHIRGMIEVCVYTV</sequence>
<proteinExistence type="predicted"/>
<dbReference type="InterPro" id="IPR013815">
    <property type="entry name" value="ATP_grasp_subdomain_1"/>
</dbReference>
<dbReference type="Pfam" id="PF13549">
    <property type="entry name" value="ATP-grasp_5"/>
    <property type="match status" value="1"/>
</dbReference>
<dbReference type="InterPro" id="IPR051538">
    <property type="entry name" value="Acyl-CoA_Synth/Transferase"/>
</dbReference>
<dbReference type="PANTHER" id="PTHR43334:SF1">
    <property type="entry name" value="3-HYDROXYPROPIONATE--COA LIGASE [ADP-FORMING]"/>
    <property type="match status" value="1"/>
</dbReference>
<dbReference type="Gene3D" id="3.30.1490.20">
    <property type="entry name" value="ATP-grasp fold, A domain"/>
    <property type="match status" value="1"/>
</dbReference>